<dbReference type="Proteomes" id="UP001164909">
    <property type="component" value="Chromosome"/>
</dbReference>
<proteinExistence type="predicted"/>
<evidence type="ECO:0000313" key="2">
    <source>
        <dbReference type="Proteomes" id="UP001164909"/>
    </source>
</evidence>
<dbReference type="RefSeq" id="WP_045168514.1">
    <property type="nucleotide sequence ID" value="NZ_CP113865.1"/>
</dbReference>
<name>A0ABY7BNS7_9FIRM</name>
<keyword evidence="2" id="KW-1185">Reference proteome</keyword>
<accession>A0ABY7BNS7</accession>
<gene>
    <name evidence="1" type="ORF">OTK00_000125</name>
</gene>
<dbReference type="EMBL" id="CP113865">
    <property type="protein sequence ID" value="WAM33982.1"/>
    <property type="molecule type" value="Genomic_DNA"/>
</dbReference>
<evidence type="ECO:0000313" key="1">
    <source>
        <dbReference type="EMBL" id="WAM33982.1"/>
    </source>
</evidence>
<sequence>MKKINFAGFLFEPQKNLETNFSKYSFHRLILCFSNRLIITAKKDTLSLSNKIDNIDIYEWQKNKTWHPVYSYKPEIPVDRILKIDDSKKLLYALAIDEKKSEIYILEIDIINKRENIMCKNNIYNAHLKEKNRAVSIFFVEAKELSDRFLIFSLEPTDKLDIPIYKSVFIFDIENKSLYQLPSQEQNFLAELEIQSTVLYNNKHILFKTGKIGDCEKLDIVMDEMKKEVFDPKTLNVKQQIYILPFEQFLMDLKNNQIEFSRYLVDFADYEAVLNSSYLGWFENDCYYYVKTYTEQDKSDLIKLKLSERGIAEKEVIYSFDERIILNSIFTVYQILDSGKIKGRELFYIVKSFKTNKPEQLEIFYFGEKTKIKRIEPLLEENESIYLLNLCKNFFITATAHFNLDEAAFSNHDKLLLTYKVYLLSTQKLIDRLDSVHMCYNIFIYENPDKKDEILIYFY</sequence>
<protein>
    <submittedName>
        <fullName evidence="1">Uncharacterized protein</fullName>
    </submittedName>
</protein>
<organism evidence="1 2">
    <name type="scientific">Caldicellulosiruptor morganii</name>
    <dbReference type="NCBI Taxonomy" id="1387555"/>
    <lineage>
        <taxon>Bacteria</taxon>
        <taxon>Bacillati</taxon>
        <taxon>Bacillota</taxon>
        <taxon>Bacillota incertae sedis</taxon>
        <taxon>Caldicellulosiruptorales</taxon>
        <taxon>Caldicellulosiruptoraceae</taxon>
        <taxon>Caldicellulosiruptor</taxon>
    </lineage>
</organism>
<reference evidence="1" key="1">
    <citation type="submission" date="2022-12" db="EMBL/GenBank/DDBJ databases">
        <authorList>
            <person name="Bing R.G."/>
            <person name="Willard D.J."/>
            <person name="Manesh M.J.H."/>
            <person name="Laemthong T."/>
            <person name="Crosby J.R."/>
            <person name="Kelly R.M."/>
        </authorList>
    </citation>
    <scope>NUCLEOTIDE SEQUENCE</scope>
    <source>
        <strain evidence="1">DSM 8990</strain>
    </source>
</reference>